<sequence>MIHLLGHYHEYDKLDGLIQSMNKDKIPFDGRIYSALIDAFEDTQLVIDVYNDAKMNLPESDPYAAQLFPQESTTQQYQQFPKVIDCERLKQSACKSLVLQELSSMNPNAVESVHDLIFITDYFTPGKTNFKTVTSMLDKLHIFWFQGPKDGRVYVTRDAILDYLTKVDENKRVWGFKKLVIARTKMIPLLLLLVPLPIAYEMLKGWF</sequence>
<dbReference type="OrthoDB" id="10398022at2759"/>
<evidence type="ECO:0000313" key="1">
    <source>
        <dbReference type="EMBL" id="OAO15817.1"/>
    </source>
</evidence>
<organism evidence="1 2">
    <name type="scientific">Blastocystis sp. subtype 1 (strain ATCC 50177 / NandII)</name>
    <dbReference type="NCBI Taxonomy" id="478820"/>
    <lineage>
        <taxon>Eukaryota</taxon>
        <taxon>Sar</taxon>
        <taxon>Stramenopiles</taxon>
        <taxon>Bigyra</taxon>
        <taxon>Opalozoa</taxon>
        <taxon>Opalinata</taxon>
        <taxon>Blastocystidae</taxon>
        <taxon>Blastocystis</taxon>
    </lineage>
</organism>
<dbReference type="AlphaFoldDB" id="A0A196SI15"/>
<protein>
    <submittedName>
        <fullName evidence="1">Uncharacterized protein</fullName>
    </submittedName>
</protein>
<accession>A0A196SI15</accession>
<comment type="caution">
    <text evidence="1">The sequence shown here is derived from an EMBL/GenBank/DDBJ whole genome shotgun (WGS) entry which is preliminary data.</text>
</comment>
<proteinExistence type="predicted"/>
<reference evidence="1 2" key="1">
    <citation type="submission" date="2016-05" db="EMBL/GenBank/DDBJ databases">
        <title>Nuclear genome of Blastocystis sp. subtype 1 NandII.</title>
        <authorList>
            <person name="Gentekaki E."/>
            <person name="Curtis B."/>
            <person name="Stairs C."/>
            <person name="Eme L."/>
            <person name="Herman E."/>
            <person name="Klimes V."/>
            <person name="Arias M.C."/>
            <person name="Elias M."/>
            <person name="Hilliou F."/>
            <person name="Klute M."/>
            <person name="Malik S.-B."/>
            <person name="Pightling A."/>
            <person name="Rachubinski R."/>
            <person name="Salas D."/>
            <person name="Schlacht A."/>
            <person name="Suga H."/>
            <person name="Archibald J."/>
            <person name="Ball S.G."/>
            <person name="Clark G."/>
            <person name="Dacks J."/>
            <person name="Van Der Giezen M."/>
            <person name="Tsaousis A."/>
            <person name="Roger A."/>
        </authorList>
    </citation>
    <scope>NUCLEOTIDE SEQUENCE [LARGE SCALE GENOMIC DNA]</scope>
    <source>
        <strain evidence="2">ATCC 50177 / NandII</strain>
    </source>
</reference>
<keyword evidence="2" id="KW-1185">Reference proteome</keyword>
<evidence type="ECO:0000313" key="2">
    <source>
        <dbReference type="Proteomes" id="UP000078348"/>
    </source>
</evidence>
<name>A0A196SI15_BLAHN</name>
<dbReference type="EMBL" id="LXWW01000116">
    <property type="protein sequence ID" value="OAO15817.1"/>
    <property type="molecule type" value="Genomic_DNA"/>
</dbReference>
<dbReference type="Proteomes" id="UP000078348">
    <property type="component" value="Unassembled WGS sequence"/>
</dbReference>
<gene>
    <name evidence="1" type="ORF">AV274_2458</name>
</gene>